<name>A0A3B0JHB2_9RICK</name>
<gene>
    <name evidence="1" type="ORF">WBAF_1496</name>
</gene>
<accession>A0A3B0JHB2</accession>
<dbReference type="EMBL" id="OUNF01000402">
    <property type="protein sequence ID" value="SPP34469.1"/>
    <property type="molecule type" value="Genomic_DNA"/>
</dbReference>
<reference evidence="1" key="1">
    <citation type="submission" date="2018-04" db="EMBL/GenBank/DDBJ databases">
        <authorList>
            <person name="Go L.Y."/>
            <person name="Mitchell J.A."/>
        </authorList>
    </citation>
    <scope>NUCLEOTIDE SEQUENCE</scope>
    <source>
        <strain evidence="1">WBAF</strain>
    </source>
</reference>
<organism evidence="1">
    <name type="scientific">Wolbachia endosymbiont of Aleurodicus floccissimus</name>
    <dbReference type="NCBI Taxonomy" id="2152762"/>
    <lineage>
        <taxon>Bacteria</taxon>
        <taxon>Pseudomonadati</taxon>
        <taxon>Pseudomonadota</taxon>
        <taxon>Alphaproteobacteria</taxon>
        <taxon>Rickettsiales</taxon>
        <taxon>Anaplasmataceae</taxon>
        <taxon>Wolbachieae</taxon>
        <taxon>Wolbachia</taxon>
    </lineage>
</organism>
<sequence length="50" mass="5661">MLLMLGDGTFAPELSLKVKLAISLSVNYKNHNVHENNINSVNTRFCIRFP</sequence>
<evidence type="ECO:0000313" key="1">
    <source>
        <dbReference type="EMBL" id="SPP34469.1"/>
    </source>
</evidence>
<dbReference type="AlphaFoldDB" id="A0A3B0JHB2"/>
<proteinExistence type="predicted"/>
<protein>
    <submittedName>
        <fullName evidence="1">Uncharacterized protein</fullName>
    </submittedName>
</protein>